<proteinExistence type="inferred from homology"/>
<keyword evidence="3" id="KW-0539">Nucleus</keyword>
<dbReference type="EMBL" id="MTYJ01000014">
    <property type="protein sequence ID" value="OQV22940.1"/>
    <property type="molecule type" value="Genomic_DNA"/>
</dbReference>
<dbReference type="AlphaFoldDB" id="A0A1W0X6F7"/>
<accession>A0A1W0X6F7</accession>
<evidence type="ECO:0000313" key="6">
    <source>
        <dbReference type="EMBL" id="OQV22940.1"/>
    </source>
</evidence>
<sequence length="388" mass="41712">MSSSAASSSSSAAAGGIAASVAAGLLHYPYAASHQMAMPYSHHHHHHHHHPALHSGTFGGGGGSGGATSATSAGTSASSSSSASSAAGAIIAGNNASSSASCAEMNSAMQSPPARFEYGYADLSYHPNADLSLSLHGRHAVHSTTYGLPYLQHPSSISSGERPGVFSGFDEAIHPFLPNCKPHRRVTFEFSNFSTVAGELRGQQIRNHDGGGGGAAVEQSHAFHQSTSAVARNHFLNNVSNSNHHQPSTVRLYPTSSGRSGVHVHSRRGSFQLWQFLVALLDDSKNGSFITWTGRGMEFKLIDPEEVARLWGVQKNRPAMNYDKLSRSLRYYYEKGIMQKVSGERYVYKFICDRQALTALSAVDKNSHRNGTGHSHKYSSKHRRMIRQ</sequence>
<dbReference type="PROSITE" id="PS50061">
    <property type="entry name" value="ETS_DOMAIN_3"/>
    <property type="match status" value="1"/>
</dbReference>
<evidence type="ECO:0000259" key="5">
    <source>
        <dbReference type="PROSITE" id="PS50061"/>
    </source>
</evidence>
<dbReference type="InterPro" id="IPR046328">
    <property type="entry name" value="ETS_fam"/>
</dbReference>
<dbReference type="FunFam" id="1.10.10.10:FF:000055">
    <property type="entry name" value="ETS translocation variant 4 isoform 1"/>
    <property type="match status" value="1"/>
</dbReference>
<dbReference type="Gene3D" id="1.10.10.10">
    <property type="entry name" value="Winged helix-like DNA-binding domain superfamily/Winged helix DNA-binding domain"/>
    <property type="match status" value="1"/>
</dbReference>
<evidence type="ECO:0000256" key="4">
    <source>
        <dbReference type="SAM" id="MobiDB-lite"/>
    </source>
</evidence>
<evidence type="ECO:0000256" key="3">
    <source>
        <dbReference type="RuleBase" id="RU004019"/>
    </source>
</evidence>
<feature type="compositionally biased region" description="Basic residues" evidence="4">
    <location>
        <begin position="41"/>
        <end position="52"/>
    </location>
</feature>
<keyword evidence="7" id="KW-1185">Reference proteome</keyword>
<comment type="similarity">
    <text evidence="1 3">Belongs to the ETS family.</text>
</comment>
<feature type="region of interest" description="Disordered" evidence="4">
    <location>
        <begin position="365"/>
        <end position="388"/>
    </location>
</feature>
<dbReference type="OrthoDB" id="10067219at2759"/>
<comment type="subcellular location">
    <subcellularLocation>
        <location evidence="3">Nucleus</location>
    </subcellularLocation>
</comment>
<feature type="region of interest" description="Disordered" evidence="4">
    <location>
        <begin position="39"/>
        <end position="79"/>
    </location>
</feature>
<dbReference type="InterPro" id="IPR036390">
    <property type="entry name" value="WH_DNA-bd_sf"/>
</dbReference>
<evidence type="ECO:0000256" key="1">
    <source>
        <dbReference type="ARBA" id="ARBA00005562"/>
    </source>
</evidence>
<dbReference type="GO" id="GO:0005634">
    <property type="term" value="C:nucleus"/>
    <property type="evidence" value="ECO:0007669"/>
    <property type="project" value="UniProtKB-SubCell"/>
</dbReference>
<dbReference type="PRINTS" id="PR00454">
    <property type="entry name" value="ETSDOMAIN"/>
</dbReference>
<protein>
    <submittedName>
        <fullName evidence="6">ETS translocation variant 4</fullName>
    </submittedName>
</protein>
<dbReference type="SMART" id="SM00413">
    <property type="entry name" value="ETS"/>
    <property type="match status" value="1"/>
</dbReference>
<dbReference type="PANTHER" id="PTHR11849">
    <property type="entry name" value="ETS"/>
    <property type="match status" value="1"/>
</dbReference>
<dbReference type="PANTHER" id="PTHR11849:SF282">
    <property type="entry name" value="ETV5-RELATED PROTEIN ETS96B"/>
    <property type="match status" value="1"/>
</dbReference>
<dbReference type="GO" id="GO:0043565">
    <property type="term" value="F:sequence-specific DNA binding"/>
    <property type="evidence" value="ECO:0007669"/>
    <property type="project" value="InterPro"/>
</dbReference>
<dbReference type="Pfam" id="PF00178">
    <property type="entry name" value="Ets"/>
    <property type="match status" value="1"/>
</dbReference>
<dbReference type="GO" id="GO:0000981">
    <property type="term" value="F:DNA-binding transcription factor activity, RNA polymerase II-specific"/>
    <property type="evidence" value="ECO:0007669"/>
    <property type="project" value="TreeGrafter"/>
</dbReference>
<keyword evidence="2 3" id="KW-0238">DNA-binding</keyword>
<evidence type="ECO:0000313" key="7">
    <source>
        <dbReference type="Proteomes" id="UP000192578"/>
    </source>
</evidence>
<dbReference type="InterPro" id="IPR000418">
    <property type="entry name" value="Ets_dom"/>
</dbReference>
<gene>
    <name evidence="6" type="ORF">BV898_02992</name>
</gene>
<feature type="compositionally biased region" description="Basic residues" evidence="4">
    <location>
        <begin position="374"/>
        <end position="388"/>
    </location>
</feature>
<feature type="domain" description="ETS" evidence="5">
    <location>
        <begin position="271"/>
        <end position="351"/>
    </location>
</feature>
<comment type="caution">
    <text evidence="6">The sequence shown here is derived from an EMBL/GenBank/DDBJ whole genome shotgun (WGS) entry which is preliminary data.</text>
</comment>
<evidence type="ECO:0000256" key="2">
    <source>
        <dbReference type="ARBA" id="ARBA00023125"/>
    </source>
</evidence>
<dbReference type="SUPFAM" id="SSF46785">
    <property type="entry name" value="Winged helix' DNA-binding domain"/>
    <property type="match status" value="1"/>
</dbReference>
<dbReference type="PROSITE" id="PS00345">
    <property type="entry name" value="ETS_DOMAIN_1"/>
    <property type="match status" value="1"/>
</dbReference>
<dbReference type="Proteomes" id="UP000192578">
    <property type="component" value="Unassembled WGS sequence"/>
</dbReference>
<dbReference type="GO" id="GO:0030154">
    <property type="term" value="P:cell differentiation"/>
    <property type="evidence" value="ECO:0007669"/>
    <property type="project" value="TreeGrafter"/>
</dbReference>
<feature type="compositionally biased region" description="Low complexity" evidence="4">
    <location>
        <begin position="67"/>
        <end position="79"/>
    </location>
</feature>
<dbReference type="PROSITE" id="PS00346">
    <property type="entry name" value="ETS_DOMAIN_2"/>
    <property type="match status" value="1"/>
</dbReference>
<feature type="compositionally biased region" description="Gly residues" evidence="4">
    <location>
        <begin position="57"/>
        <end position="66"/>
    </location>
</feature>
<organism evidence="6 7">
    <name type="scientific">Hypsibius exemplaris</name>
    <name type="common">Freshwater tardigrade</name>
    <dbReference type="NCBI Taxonomy" id="2072580"/>
    <lineage>
        <taxon>Eukaryota</taxon>
        <taxon>Metazoa</taxon>
        <taxon>Ecdysozoa</taxon>
        <taxon>Tardigrada</taxon>
        <taxon>Eutardigrada</taxon>
        <taxon>Parachela</taxon>
        <taxon>Hypsibioidea</taxon>
        <taxon>Hypsibiidae</taxon>
        <taxon>Hypsibius</taxon>
    </lineage>
</organism>
<name>A0A1W0X6F7_HYPEX</name>
<dbReference type="InterPro" id="IPR036388">
    <property type="entry name" value="WH-like_DNA-bd_sf"/>
</dbReference>
<reference evidence="7" key="1">
    <citation type="submission" date="2017-01" db="EMBL/GenBank/DDBJ databases">
        <title>Comparative genomics of anhydrobiosis in the tardigrade Hypsibius dujardini.</title>
        <authorList>
            <person name="Yoshida Y."/>
            <person name="Koutsovoulos G."/>
            <person name="Laetsch D."/>
            <person name="Stevens L."/>
            <person name="Kumar S."/>
            <person name="Horikawa D."/>
            <person name="Ishino K."/>
            <person name="Komine S."/>
            <person name="Tomita M."/>
            <person name="Blaxter M."/>
            <person name="Arakawa K."/>
        </authorList>
    </citation>
    <scope>NUCLEOTIDE SEQUENCE [LARGE SCALE GENOMIC DNA]</scope>
    <source>
        <strain evidence="7">Z151</strain>
    </source>
</reference>